<evidence type="ECO:0000256" key="3">
    <source>
        <dbReference type="ARBA" id="ARBA00022475"/>
    </source>
</evidence>
<dbReference type="GeneID" id="77849612"/>
<keyword evidence="3" id="KW-1003">Cell membrane</keyword>
<dbReference type="eggNOG" id="COG1120">
    <property type="taxonomic scope" value="Bacteria"/>
</dbReference>
<dbReference type="Pfam" id="PF00005">
    <property type="entry name" value="ABC_tran"/>
    <property type="match status" value="1"/>
</dbReference>
<dbReference type="GO" id="GO:0005524">
    <property type="term" value="F:ATP binding"/>
    <property type="evidence" value="ECO:0007669"/>
    <property type="project" value="UniProtKB-KW"/>
</dbReference>
<keyword evidence="8" id="KW-0406">Ion transport</keyword>
<proteinExistence type="predicted"/>
<evidence type="ECO:0000256" key="2">
    <source>
        <dbReference type="ARBA" id="ARBA00022448"/>
    </source>
</evidence>
<dbReference type="CDD" id="cd03214">
    <property type="entry name" value="ABC_Iron-Siderophores_B12_Hemin"/>
    <property type="match status" value="1"/>
</dbReference>
<name>K0WT80_9BACT</name>
<dbReference type="Proteomes" id="UP000006044">
    <property type="component" value="Unassembled WGS sequence"/>
</dbReference>
<dbReference type="InterPro" id="IPR051535">
    <property type="entry name" value="Siderophore_ABC-ATPase"/>
</dbReference>
<comment type="caution">
    <text evidence="11">The sequence shown here is derived from an EMBL/GenBank/DDBJ whole genome shotgun (WGS) entry which is preliminary data.</text>
</comment>
<dbReference type="InterPro" id="IPR003439">
    <property type="entry name" value="ABC_transporter-like_ATP-bd"/>
</dbReference>
<evidence type="ECO:0000313" key="11">
    <source>
        <dbReference type="EMBL" id="EJZ62507.1"/>
    </source>
</evidence>
<dbReference type="HOGENOM" id="CLU_000604_1_11_10"/>
<dbReference type="AlphaFoldDB" id="K0WT80"/>
<keyword evidence="6" id="KW-0067">ATP-binding</keyword>
<evidence type="ECO:0000256" key="7">
    <source>
        <dbReference type="ARBA" id="ARBA00023004"/>
    </source>
</evidence>
<dbReference type="SUPFAM" id="SSF52540">
    <property type="entry name" value="P-loop containing nucleoside triphosphate hydrolases"/>
    <property type="match status" value="1"/>
</dbReference>
<evidence type="ECO:0000256" key="1">
    <source>
        <dbReference type="ARBA" id="ARBA00004202"/>
    </source>
</evidence>
<evidence type="ECO:0000256" key="4">
    <source>
        <dbReference type="ARBA" id="ARBA00022496"/>
    </source>
</evidence>
<dbReference type="STRING" id="742726.HMPREF9448_02422"/>
<sequence>MEEQANILSAQQLCIGYKTGHGHVKQVHGDLSFSLRKGELTCLLGANGSGKSTLLRTLSASQPSLSGKILLNGNELSAMSEREISRQIGVVLTDKTQTGGLTVYELVALGRQPHTGFFGKLDRQDRQVVDEAIEAVGISHKAHSYMAQLSDGEKQKAMIAKVLAQECPLVILDEPTAFLDVVSRIEIMTLLHHIATTQNKAILLSTHDIEQALVLADCLWLLRKGHGMRSGITEDLILNGELDTLFDRKEICFDRAHGSYYPSVQWEKEIVVDATDETLLHWTVNALNRNNYGCRISPCEADASLPRLIVEGNDSLSLHTAMDEVRFTSFAALIAYLKTPVQKG</sequence>
<evidence type="ECO:0000256" key="8">
    <source>
        <dbReference type="ARBA" id="ARBA00023065"/>
    </source>
</evidence>
<dbReference type="GO" id="GO:0005886">
    <property type="term" value="C:plasma membrane"/>
    <property type="evidence" value="ECO:0007669"/>
    <property type="project" value="UniProtKB-SubCell"/>
</dbReference>
<dbReference type="PANTHER" id="PTHR42771:SF2">
    <property type="entry name" value="IRON(3+)-HYDROXAMATE IMPORT ATP-BINDING PROTEIN FHUC"/>
    <property type="match status" value="1"/>
</dbReference>
<dbReference type="SMART" id="SM00382">
    <property type="entry name" value="AAA"/>
    <property type="match status" value="1"/>
</dbReference>
<dbReference type="RefSeq" id="WP_008862808.1">
    <property type="nucleotide sequence ID" value="NZ_JH815205.1"/>
</dbReference>
<accession>K0WT80</accession>
<gene>
    <name evidence="11" type="ORF">HMPREF9448_02422</name>
</gene>
<dbReference type="PANTHER" id="PTHR42771">
    <property type="entry name" value="IRON(3+)-HYDROXAMATE IMPORT ATP-BINDING PROTEIN FHUC"/>
    <property type="match status" value="1"/>
</dbReference>
<protein>
    <recommendedName>
        <fullName evidence="10">ABC transporter domain-containing protein</fullName>
    </recommendedName>
</protein>
<dbReference type="OrthoDB" id="9787851at2"/>
<dbReference type="GO" id="GO:0016887">
    <property type="term" value="F:ATP hydrolysis activity"/>
    <property type="evidence" value="ECO:0007669"/>
    <property type="project" value="InterPro"/>
</dbReference>
<dbReference type="InterPro" id="IPR027417">
    <property type="entry name" value="P-loop_NTPase"/>
</dbReference>
<reference evidence="11 12" key="1">
    <citation type="submission" date="2012-08" db="EMBL/GenBank/DDBJ databases">
        <title>The Genome Sequence of Barnesiella intestinihominis YIT 11860.</title>
        <authorList>
            <consortium name="The Broad Institute Genome Sequencing Platform"/>
            <person name="Earl A."/>
            <person name="Ward D."/>
            <person name="Feldgarden M."/>
            <person name="Gevers D."/>
            <person name="Morotomi M."/>
            <person name="Walker B."/>
            <person name="Young S.K."/>
            <person name="Zeng Q."/>
            <person name="Gargeya S."/>
            <person name="Fitzgerald M."/>
            <person name="Haas B."/>
            <person name="Abouelleil A."/>
            <person name="Alvarado L."/>
            <person name="Arachchi H.M."/>
            <person name="Berlin A.M."/>
            <person name="Chapman S.B."/>
            <person name="Goldberg J."/>
            <person name="Griggs A."/>
            <person name="Gujja S."/>
            <person name="Hansen M."/>
            <person name="Howarth C."/>
            <person name="Imamovic A."/>
            <person name="Larimer J."/>
            <person name="McCowen C."/>
            <person name="Montmayeur A."/>
            <person name="Murphy C."/>
            <person name="Neiman D."/>
            <person name="Pearson M."/>
            <person name="Priest M."/>
            <person name="Roberts A."/>
            <person name="Saif S."/>
            <person name="Shea T."/>
            <person name="Sisk P."/>
            <person name="Sykes S."/>
            <person name="Wortman J."/>
            <person name="Nusbaum C."/>
            <person name="Birren B."/>
        </authorList>
    </citation>
    <scope>NUCLEOTIDE SEQUENCE [LARGE SCALE GENOMIC DNA]</scope>
    <source>
        <strain evidence="11 12">YIT 11860</strain>
    </source>
</reference>
<keyword evidence="7" id="KW-0408">Iron</keyword>
<feature type="domain" description="ABC transporter" evidence="10">
    <location>
        <begin position="8"/>
        <end position="249"/>
    </location>
</feature>
<dbReference type="GO" id="GO:0006826">
    <property type="term" value="P:iron ion transport"/>
    <property type="evidence" value="ECO:0007669"/>
    <property type="project" value="UniProtKB-KW"/>
</dbReference>
<dbReference type="InterPro" id="IPR003593">
    <property type="entry name" value="AAA+_ATPase"/>
</dbReference>
<organism evidence="11 12">
    <name type="scientific">Barnesiella intestinihominis YIT 11860</name>
    <dbReference type="NCBI Taxonomy" id="742726"/>
    <lineage>
        <taxon>Bacteria</taxon>
        <taxon>Pseudomonadati</taxon>
        <taxon>Bacteroidota</taxon>
        <taxon>Bacteroidia</taxon>
        <taxon>Bacteroidales</taxon>
        <taxon>Barnesiellaceae</taxon>
        <taxon>Barnesiella</taxon>
    </lineage>
</organism>
<dbReference type="EMBL" id="ADLE01000016">
    <property type="protein sequence ID" value="EJZ62507.1"/>
    <property type="molecule type" value="Genomic_DNA"/>
</dbReference>
<keyword evidence="4" id="KW-0410">Iron transport</keyword>
<dbReference type="PROSITE" id="PS50893">
    <property type="entry name" value="ABC_TRANSPORTER_2"/>
    <property type="match status" value="1"/>
</dbReference>
<comment type="subcellular location">
    <subcellularLocation>
        <location evidence="1">Cell membrane</location>
        <topology evidence="1">Peripheral membrane protein</topology>
    </subcellularLocation>
</comment>
<keyword evidence="5" id="KW-0547">Nucleotide-binding</keyword>
<keyword evidence="12" id="KW-1185">Reference proteome</keyword>
<evidence type="ECO:0000259" key="10">
    <source>
        <dbReference type="PROSITE" id="PS50893"/>
    </source>
</evidence>
<dbReference type="Gene3D" id="3.40.50.300">
    <property type="entry name" value="P-loop containing nucleotide triphosphate hydrolases"/>
    <property type="match status" value="1"/>
</dbReference>
<evidence type="ECO:0000313" key="12">
    <source>
        <dbReference type="Proteomes" id="UP000006044"/>
    </source>
</evidence>
<keyword evidence="2" id="KW-0813">Transport</keyword>
<dbReference type="PATRIC" id="fig|742726.3.peg.2532"/>
<evidence type="ECO:0000256" key="6">
    <source>
        <dbReference type="ARBA" id="ARBA00022840"/>
    </source>
</evidence>
<evidence type="ECO:0000256" key="9">
    <source>
        <dbReference type="ARBA" id="ARBA00023136"/>
    </source>
</evidence>
<evidence type="ECO:0000256" key="5">
    <source>
        <dbReference type="ARBA" id="ARBA00022741"/>
    </source>
</evidence>
<keyword evidence="9" id="KW-0472">Membrane</keyword>